<reference evidence="4 5" key="1">
    <citation type="submission" date="2018-08" db="EMBL/GenBank/DDBJ databases">
        <title>A genome reference for cultivated species of the human gut microbiota.</title>
        <authorList>
            <person name="Zou Y."/>
            <person name="Xue W."/>
            <person name="Luo G."/>
        </authorList>
    </citation>
    <scope>NUCLEOTIDE SEQUENCE [LARGE SCALE GENOMIC DNA]</scope>
    <source>
        <strain evidence="4 5">AF35-6BH</strain>
    </source>
</reference>
<dbReference type="Gene3D" id="3.10.310.40">
    <property type="match status" value="1"/>
</dbReference>
<evidence type="ECO:0000259" key="3">
    <source>
        <dbReference type="Pfam" id="PF02272"/>
    </source>
</evidence>
<dbReference type="Gene3D" id="3.30.980.10">
    <property type="entry name" value="Threonyl-trna Synthetase, Chain A, domain 2"/>
    <property type="match status" value="1"/>
</dbReference>
<dbReference type="OrthoDB" id="9812949at2"/>
<dbReference type="Gene3D" id="2.40.30.130">
    <property type="match status" value="1"/>
</dbReference>
<evidence type="ECO:0000256" key="1">
    <source>
        <dbReference type="ARBA" id="ARBA00022723"/>
    </source>
</evidence>
<protein>
    <recommendedName>
        <fullName evidence="3">DHHA1 domain-containing protein</fullName>
    </recommendedName>
</protein>
<accession>A0A415P4D5</accession>
<dbReference type="AlphaFoldDB" id="A0A415P4D5"/>
<evidence type="ECO:0000256" key="2">
    <source>
        <dbReference type="ARBA" id="ARBA00022833"/>
    </source>
</evidence>
<dbReference type="SUPFAM" id="SSF55186">
    <property type="entry name" value="ThrRS/AlaRS common domain"/>
    <property type="match status" value="1"/>
</dbReference>
<dbReference type="Proteomes" id="UP000284868">
    <property type="component" value="Unassembled WGS sequence"/>
</dbReference>
<dbReference type="InterPro" id="IPR051335">
    <property type="entry name" value="Alanyl-tRNA_Editing_Enzymes"/>
</dbReference>
<proteinExistence type="predicted"/>
<sequence length="385" mass="44183">MINKLYDNCFTTQWNTSVVKVVEENGMYWHACKDTIFYKEGGGMASDIGMINDHLVQDLKLEDGYMWHLLDEKLEGTVTMSVNLHERFRKCQIHTAQHLISALMQNVYKVKTLAHHVGDEENDVEFDLKDFNEKMAFELQVLCNGLIRDDLAVTIQYPTPSEAKKHVSGKDVNRDDLRVVRIGTLDYNLCGCMHVPSLRYLQMLYISGFEKTTKGYKIRYIVGDQLLDCTSRRYKVLDEVSQTLAVPHLYAVTGVHRVINENRQLNRNVLVWKQKYYEMLAKELIKDHSDVVVHCFDDIDARSLSMMAQYVVKNYHKNVVFAAKIYDNVHIVVASGDTASFDAKEVFAQFAEQYHLKGGGNRAMAQGGGIYKEGMFEEIHQKLAS</sequence>
<dbReference type="PANTHER" id="PTHR43462">
    <property type="entry name" value="ALANYL-TRNA EDITING PROTEIN"/>
    <property type="match status" value="1"/>
</dbReference>
<comment type="caution">
    <text evidence="4">The sequence shown here is derived from an EMBL/GenBank/DDBJ whole genome shotgun (WGS) entry which is preliminary data.</text>
</comment>
<organism evidence="4 5">
    <name type="scientific">Amedibacillus dolichus</name>
    <dbReference type="NCBI Taxonomy" id="31971"/>
    <lineage>
        <taxon>Bacteria</taxon>
        <taxon>Bacillati</taxon>
        <taxon>Bacillota</taxon>
        <taxon>Erysipelotrichia</taxon>
        <taxon>Erysipelotrichales</taxon>
        <taxon>Erysipelotrichaceae</taxon>
        <taxon>Amedibacillus</taxon>
    </lineage>
</organism>
<dbReference type="GO" id="GO:0000166">
    <property type="term" value="F:nucleotide binding"/>
    <property type="evidence" value="ECO:0007669"/>
    <property type="project" value="InterPro"/>
</dbReference>
<dbReference type="InterPro" id="IPR003156">
    <property type="entry name" value="DHHA1_dom"/>
</dbReference>
<dbReference type="RefSeq" id="WP_118365841.1">
    <property type="nucleotide sequence ID" value="NZ_QRPK01000064.1"/>
</dbReference>
<dbReference type="GO" id="GO:0003676">
    <property type="term" value="F:nucleic acid binding"/>
    <property type="evidence" value="ECO:0007669"/>
    <property type="project" value="InterPro"/>
</dbReference>
<dbReference type="GO" id="GO:0002161">
    <property type="term" value="F:aminoacyl-tRNA deacylase activity"/>
    <property type="evidence" value="ECO:0007669"/>
    <property type="project" value="UniProtKB-ARBA"/>
</dbReference>
<dbReference type="SUPFAM" id="SSF50447">
    <property type="entry name" value="Translation proteins"/>
    <property type="match status" value="1"/>
</dbReference>
<dbReference type="InterPro" id="IPR018163">
    <property type="entry name" value="Thr/Ala-tRNA-synth_IIc_edit"/>
</dbReference>
<evidence type="ECO:0000313" key="5">
    <source>
        <dbReference type="Proteomes" id="UP000284868"/>
    </source>
</evidence>
<evidence type="ECO:0000313" key="4">
    <source>
        <dbReference type="EMBL" id="RHM07592.1"/>
    </source>
</evidence>
<keyword evidence="5" id="KW-1185">Reference proteome</keyword>
<gene>
    <name evidence="4" type="ORF">DWZ83_09030</name>
</gene>
<dbReference type="GO" id="GO:0046872">
    <property type="term" value="F:metal ion binding"/>
    <property type="evidence" value="ECO:0007669"/>
    <property type="project" value="UniProtKB-KW"/>
</dbReference>
<feature type="domain" description="DHHA1" evidence="3">
    <location>
        <begin position="291"/>
        <end position="382"/>
    </location>
</feature>
<keyword evidence="1" id="KW-0479">Metal-binding</keyword>
<keyword evidence="2" id="KW-0862">Zinc</keyword>
<dbReference type="PANTHER" id="PTHR43462:SF1">
    <property type="entry name" value="ALANYL-TRNA EDITING PROTEIN AARSD1"/>
    <property type="match status" value="1"/>
</dbReference>
<dbReference type="InterPro" id="IPR009000">
    <property type="entry name" value="Transl_B-barrel_sf"/>
</dbReference>
<dbReference type="Pfam" id="PF02272">
    <property type="entry name" value="DHHA1"/>
    <property type="match status" value="1"/>
</dbReference>
<name>A0A415P4D5_9FIRM</name>
<dbReference type="EMBL" id="QRPK01000064">
    <property type="protein sequence ID" value="RHM07592.1"/>
    <property type="molecule type" value="Genomic_DNA"/>
</dbReference>